<evidence type="ECO:0000313" key="2">
    <source>
        <dbReference type="Proteomes" id="UP001056778"/>
    </source>
</evidence>
<dbReference type="Proteomes" id="UP001056778">
    <property type="component" value="Chromosome 1"/>
</dbReference>
<protein>
    <submittedName>
        <fullName evidence="1">Kinesin-related</fullName>
    </submittedName>
</protein>
<sequence>MTELYGAVNNKCTGKLNKSKQQEMRDTFEIMKIERKKYLEKKVILHTLNKCLSESSELSDELKEKIQSIILAAEVKPYMALKTKYSEENLLGLSEIHTSDLSYAEQEKLNEEFYNKFKLLEEELPQNSSKLMQMTDDTDFFQLNRNDKLDVGINKPKLFSYNAVFEPAATQEDILQYSGVKKLIEMAVEGFRCTIFCYGQTGSGKTHTLTGPPKLFNKKSAPYSEQHGLIFRAFLYLFQLLQEKSEVHFVLKASFLEIYNEKVIDLLNPGIRRKPLAVRWSKKCRGFFVENLFTVDCEELDDLIAVLEEGIRNRSMGRHNMNDYSSRSHTILTVYITSEQPTDDGVFISRSGKINFVDLAGSEMTKKTQSAGKTLQEANNINNSLMVLGYCISSLSEVKRKSSHIPYRDSQLTKLLADSLSGNGVTLMIACISPAKSNLHETLNTLRYASRAKKVRTKPIVMMDPREALILTLKNSVNTLEQENDYLRAMLQTFSENDLQKIQPTPIYEKIDIENIAKLDNKQLIELVQLYADANETIRKENAELHSVRFQLLQDQEIISRENERLIKKLEDVNRTCCRSPLIAARSTFSADNINKIEDGIPPLQRIDIWRSSDQDFSKNDGDMPYLLQKELNLRRIGLT</sequence>
<accession>A0ACB9TWB2</accession>
<evidence type="ECO:0000313" key="1">
    <source>
        <dbReference type="EMBL" id="KAI4471105.1"/>
    </source>
</evidence>
<proteinExistence type="predicted"/>
<gene>
    <name evidence="1" type="ORF">MML48_1g16477</name>
</gene>
<comment type="caution">
    <text evidence="1">The sequence shown here is derived from an EMBL/GenBank/DDBJ whole genome shotgun (WGS) entry which is preliminary data.</text>
</comment>
<dbReference type="EMBL" id="CM043015">
    <property type="protein sequence ID" value="KAI4471105.1"/>
    <property type="molecule type" value="Genomic_DNA"/>
</dbReference>
<keyword evidence="2" id="KW-1185">Reference proteome</keyword>
<organism evidence="1 2">
    <name type="scientific">Holotrichia oblita</name>
    <name type="common">Chafer beetle</name>
    <dbReference type="NCBI Taxonomy" id="644536"/>
    <lineage>
        <taxon>Eukaryota</taxon>
        <taxon>Metazoa</taxon>
        <taxon>Ecdysozoa</taxon>
        <taxon>Arthropoda</taxon>
        <taxon>Hexapoda</taxon>
        <taxon>Insecta</taxon>
        <taxon>Pterygota</taxon>
        <taxon>Neoptera</taxon>
        <taxon>Endopterygota</taxon>
        <taxon>Coleoptera</taxon>
        <taxon>Polyphaga</taxon>
        <taxon>Scarabaeiformia</taxon>
        <taxon>Scarabaeidae</taxon>
        <taxon>Melolonthinae</taxon>
        <taxon>Holotrichia</taxon>
    </lineage>
</organism>
<name>A0ACB9TWB2_HOLOL</name>
<reference evidence="1" key="1">
    <citation type="submission" date="2022-04" db="EMBL/GenBank/DDBJ databases">
        <title>Chromosome-scale genome assembly of Holotrichia oblita Faldermann.</title>
        <authorList>
            <person name="Rongchong L."/>
        </authorList>
    </citation>
    <scope>NUCLEOTIDE SEQUENCE</scope>
    <source>
        <strain evidence="1">81SQS9</strain>
    </source>
</reference>